<sequence>MRWLGLVPGCQPTSLPVGQPVSQSANQPHVTQSDPT</sequence>
<feature type="compositionally biased region" description="Polar residues" evidence="1">
    <location>
        <begin position="11"/>
        <end position="36"/>
    </location>
</feature>
<comment type="caution">
    <text evidence="2">The sequence shown here is derived from an EMBL/GenBank/DDBJ whole genome shotgun (WGS) entry which is preliminary data.</text>
</comment>
<protein>
    <submittedName>
        <fullName evidence="2">Uncharacterized protein</fullName>
    </submittedName>
</protein>
<accession>A0A3S5B7F7</accession>
<name>A0A3S5B7F7_9PLAT</name>
<keyword evidence="3" id="KW-1185">Reference proteome</keyword>
<proteinExistence type="predicted"/>
<dbReference type="Proteomes" id="UP000784294">
    <property type="component" value="Unassembled WGS sequence"/>
</dbReference>
<gene>
    <name evidence="2" type="ORF">PXEA_LOCUS29408</name>
</gene>
<evidence type="ECO:0000313" key="3">
    <source>
        <dbReference type="Proteomes" id="UP000784294"/>
    </source>
</evidence>
<feature type="region of interest" description="Disordered" evidence="1">
    <location>
        <begin position="1"/>
        <end position="36"/>
    </location>
</feature>
<evidence type="ECO:0000313" key="2">
    <source>
        <dbReference type="EMBL" id="VEL35968.1"/>
    </source>
</evidence>
<dbReference type="EMBL" id="CAAALY010251114">
    <property type="protein sequence ID" value="VEL35968.1"/>
    <property type="molecule type" value="Genomic_DNA"/>
</dbReference>
<reference evidence="2" key="1">
    <citation type="submission" date="2018-11" db="EMBL/GenBank/DDBJ databases">
        <authorList>
            <consortium name="Pathogen Informatics"/>
        </authorList>
    </citation>
    <scope>NUCLEOTIDE SEQUENCE</scope>
</reference>
<dbReference type="AlphaFoldDB" id="A0A3S5B7F7"/>
<organism evidence="2 3">
    <name type="scientific">Protopolystoma xenopodis</name>
    <dbReference type="NCBI Taxonomy" id="117903"/>
    <lineage>
        <taxon>Eukaryota</taxon>
        <taxon>Metazoa</taxon>
        <taxon>Spiralia</taxon>
        <taxon>Lophotrochozoa</taxon>
        <taxon>Platyhelminthes</taxon>
        <taxon>Monogenea</taxon>
        <taxon>Polyopisthocotylea</taxon>
        <taxon>Polystomatidea</taxon>
        <taxon>Polystomatidae</taxon>
        <taxon>Protopolystoma</taxon>
    </lineage>
</organism>
<evidence type="ECO:0000256" key="1">
    <source>
        <dbReference type="SAM" id="MobiDB-lite"/>
    </source>
</evidence>